<dbReference type="STRING" id="1122188.SAMN02745674_02494"/>
<evidence type="ECO:0000256" key="5">
    <source>
        <dbReference type="ARBA" id="ARBA00022795"/>
    </source>
</evidence>
<evidence type="ECO:0000256" key="4">
    <source>
        <dbReference type="ARBA" id="ARBA00022448"/>
    </source>
</evidence>
<evidence type="ECO:0000256" key="1">
    <source>
        <dbReference type="ARBA" id="ARBA00003041"/>
    </source>
</evidence>
<dbReference type="AlphaFoldDB" id="A0A1T4S0D1"/>
<dbReference type="GO" id="GO:0015031">
    <property type="term" value="P:protein transport"/>
    <property type="evidence" value="ECO:0007669"/>
    <property type="project" value="UniProtKB-KW"/>
</dbReference>
<evidence type="ECO:0000256" key="3">
    <source>
        <dbReference type="ARBA" id="ARBA00016507"/>
    </source>
</evidence>
<dbReference type="PANTHER" id="PTHR34982">
    <property type="entry name" value="YOP PROTEINS TRANSLOCATION PROTEIN L"/>
    <property type="match status" value="1"/>
</dbReference>
<keyword evidence="10" id="KW-1185">Reference proteome</keyword>
<keyword evidence="7" id="KW-1006">Bacterial flagellum protein export</keyword>
<dbReference type="GO" id="GO:0005829">
    <property type="term" value="C:cytosol"/>
    <property type="evidence" value="ECO:0007669"/>
    <property type="project" value="TreeGrafter"/>
</dbReference>
<comment type="function">
    <text evidence="1">Needed for flagellar regrowth and assembly.</text>
</comment>
<keyword evidence="6" id="KW-0653">Protein transport</keyword>
<evidence type="ECO:0000313" key="10">
    <source>
        <dbReference type="Proteomes" id="UP000190061"/>
    </source>
</evidence>
<keyword evidence="9" id="KW-0966">Cell projection</keyword>
<keyword evidence="5" id="KW-1005">Bacterial flagellum biogenesis</keyword>
<dbReference type="PANTHER" id="PTHR34982:SF1">
    <property type="entry name" value="FLAGELLAR ASSEMBLY PROTEIN FLIH"/>
    <property type="match status" value="1"/>
</dbReference>
<comment type="similarity">
    <text evidence="2">Belongs to the FliH family.</text>
</comment>
<dbReference type="InterPro" id="IPR018035">
    <property type="entry name" value="Flagellar_FliH/T3SS_HrpE"/>
</dbReference>
<protein>
    <recommendedName>
        <fullName evidence="3">Flagellar assembly protein FliH</fullName>
    </recommendedName>
</protein>
<evidence type="ECO:0000256" key="7">
    <source>
        <dbReference type="ARBA" id="ARBA00023225"/>
    </source>
</evidence>
<sequence length="211" mass="22490">MIALADGMHAVRWTAPDLDLAAHPAPVVEEEPAPRLPSVEEIQALEQAAREEGYAAGHAEGLASGQAEIRRMIAQIEGILDGFTRPLSRLDDEVADALGELAVRIAGNLLGRTYQADPTLLADLVREALDAVGTSSREIELRLHPDDLGVLAPHLAGLSGVRLTADTSLARGELRLHSESVRIDGTLAARLQACMDVAMVAHPPRDEEAMP</sequence>
<dbReference type="GO" id="GO:0044781">
    <property type="term" value="P:bacterial-type flagellum organization"/>
    <property type="evidence" value="ECO:0007669"/>
    <property type="project" value="UniProtKB-KW"/>
</dbReference>
<proteinExistence type="inferred from homology"/>
<evidence type="ECO:0000313" key="9">
    <source>
        <dbReference type="EMBL" id="SKA21675.1"/>
    </source>
</evidence>
<dbReference type="InterPro" id="IPR051472">
    <property type="entry name" value="T3SS_Stator/FliH"/>
</dbReference>
<reference evidence="9 10" key="1">
    <citation type="submission" date="2017-02" db="EMBL/GenBank/DDBJ databases">
        <authorList>
            <person name="Peterson S.W."/>
        </authorList>
    </citation>
    <scope>NUCLEOTIDE SEQUENCE [LARGE SCALE GENOMIC DNA]</scope>
    <source>
        <strain evidence="9 10">DSM 21749</strain>
    </source>
</reference>
<dbReference type="EMBL" id="FUXP01000012">
    <property type="protein sequence ID" value="SKA21675.1"/>
    <property type="molecule type" value="Genomic_DNA"/>
</dbReference>
<feature type="domain" description="Flagellar assembly protein FliH/Type III secretion system HrpE" evidence="8">
    <location>
        <begin position="73"/>
        <end position="193"/>
    </location>
</feature>
<keyword evidence="9" id="KW-0282">Flagellum</keyword>
<accession>A0A1T4S0D1</accession>
<evidence type="ECO:0000256" key="6">
    <source>
        <dbReference type="ARBA" id="ARBA00022927"/>
    </source>
</evidence>
<keyword evidence="9" id="KW-0969">Cilium</keyword>
<organism evidence="9 10">
    <name type="scientific">Lysobacter spongiicola DSM 21749</name>
    <dbReference type="NCBI Taxonomy" id="1122188"/>
    <lineage>
        <taxon>Bacteria</taxon>
        <taxon>Pseudomonadati</taxon>
        <taxon>Pseudomonadota</taxon>
        <taxon>Gammaproteobacteria</taxon>
        <taxon>Lysobacterales</taxon>
        <taxon>Lysobacteraceae</taxon>
        <taxon>Novilysobacter</taxon>
    </lineage>
</organism>
<evidence type="ECO:0000259" key="8">
    <source>
        <dbReference type="Pfam" id="PF02108"/>
    </source>
</evidence>
<dbReference type="Pfam" id="PF02108">
    <property type="entry name" value="FliH"/>
    <property type="match status" value="1"/>
</dbReference>
<dbReference type="Proteomes" id="UP000190061">
    <property type="component" value="Unassembled WGS sequence"/>
</dbReference>
<gene>
    <name evidence="9" type="ORF">SAMN02745674_02494</name>
</gene>
<name>A0A1T4S0D1_9GAMM</name>
<keyword evidence="4" id="KW-0813">Transport</keyword>
<evidence type="ECO:0000256" key="2">
    <source>
        <dbReference type="ARBA" id="ARBA00006602"/>
    </source>
</evidence>